<evidence type="ECO:0000313" key="2">
    <source>
        <dbReference type="EMBL" id="KAJ8428777.1"/>
    </source>
</evidence>
<dbReference type="AlphaFoldDB" id="A0A9Q1JPW3"/>
<dbReference type="Proteomes" id="UP001153076">
    <property type="component" value="Unassembled WGS sequence"/>
</dbReference>
<sequence length="168" mass="19228">MEDNSKLIDVDSNGEEEVAKTDNKHARKTTTIQTGAYKKVGDDKPPKHQRKLTSTIWEHYEFLEPNEDGMNSLNLMRMVDPRLAHEHLKPKKWVSFYFLTQNLLLSFRKMTSMEDNSMAIAVDSNQEEEVVKTDNRHARKTITIQTSPCKPVAGGKPPKCQRTLTSIV</sequence>
<comment type="caution">
    <text evidence="2">The sequence shown here is derived from an EMBL/GenBank/DDBJ whole genome shotgun (WGS) entry which is preliminary data.</text>
</comment>
<protein>
    <submittedName>
        <fullName evidence="2">Uncharacterized protein</fullName>
    </submittedName>
</protein>
<feature type="region of interest" description="Disordered" evidence="1">
    <location>
        <begin position="1"/>
        <end position="49"/>
    </location>
</feature>
<keyword evidence="3" id="KW-1185">Reference proteome</keyword>
<evidence type="ECO:0000313" key="3">
    <source>
        <dbReference type="Proteomes" id="UP001153076"/>
    </source>
</evidence>
<organism evidence="2 3">
    <name type="scientific">Carnegiea gigantea</name>
    <dbReference type="NCBI Taxonomy" id="171969"/>
    <lineage>
        <taxon>Eukaryota</taxon>
        <taxon>Viridiplantae</taxon>
        <taxon>Streptophyta</taxon>
        <taxon>Embryophyta</taxon>
        <taxon>Tracheophyta</taxon>
        <taxon>Spermatophyta</taxon>
        <taxon>Magnoliopsida</taxon>
        <taxon>eudicotyledons</taxon>
        <taxon>Gunneridae</taxon>
        <taxon>Pentapetalae</taxon>
        <taxon>Caryophyllales</taxon>
        <taxon>Cactineae</taxon>
        <taxon>Cactaceae</taxon>
        <taxon>Cactoideae</taxon>
        <taxon>Echinocereeae</taxon>
        <taxon>Carnegiea</taxon>
    </lineage>
</organism>
<dbReference type="EMBL" id="JAKOGI010000970">
    <property type="protein sequence ID" value="KAJ8428777.1"/>
    <property type="molecule type" value="Genomic_DNA"/>
</dbReference>
<accession>A0A9Q1JPW3</accession>
<gene>
    <name evidence="2" type="ORF">Cgig2_014385</name>
</gene>
<proteinExistence type="predicted"/>
<name>A0A9Q1JPW3_9CARY</name>
<reference evidence="2" key="1">
    <citation type="submission" date="2022-04" db="EMBL/GenBank/DDBJ databases">
        <title>Carnegiea gigantea Genome sequencing and assembly v2.</title>
        <authorList>
            <person name="Copetti D."/>
            <person name="Sanderson M.J."/>
            <person name="Burquez A."/>
            <person name="Wojciechowski M.F."/>
        </authorList>
    </citation>
    <scope>NUCLEOTIDE SEQUENCE</scope>
    <source>
        <strain evidence="2">SGP5-SGP5p</strain>
        <tissue evidence="2">Aerial part</tissue>
    </source>
</reference>
<evidence type="ECO:0000256" key="1">
    <source>
        <dbReference type="SAM" id="MobiDB-lite"/>
    </source>
</evidence>